<gene>
    <name evidence="1" type="ORF">AArcSt11_00675</name>
</gene>
<dbReference type="AlphaFoldDB" id="A0AAE3FN88"/>
<comment type="caution">
    <text evidence="1">The sequence shown here is derived from an EMBL/GenBank/DDBJ whole genome shotgun (WGS) entry which is preliminary data.</text>
</comment>
<sequence>MDRISAIRNVEDALAAFEDGEVDLETTEERVLATVRTYATDYEGEITAVYRVQPISRREPIIVVAASPDDAVERATSILEENVVAESIERI</sequence>
<dbReference type="EMBL" id="JAKRVY010000001">
    <property type="protein sequence ID" value="MCL9812165.1"/>
    <property type="molecule type" value="Genomic_DNA"/>
</dbReference>
<name>A0AAE3FN88_9EURY</name>
<dbReference type="RefSeq" id="WP_250593697.1">
    <property type="nucleotide sequence ID" value="NZ_JAKRVY010000001.1"/>
</dbReference>
<dbReference type="Proteomes" id="UP001202674">
    <property type="component" value="Unassembled WGS sequence"/>
</dbReference>
<dbReference type="InterPro" id="IPR057176">
    <property type="entry name" value="DUF7854"/>
</dbReference>
<proteinExistence type="predicted"/>
<accession>A0AAE3FN88</accession>
<evidence type="ECO:0000313" key="2">
    <source>
        <dbReference type="Proteomes" id="UP001202674"/>
    </source>
</evidence>
<evidence type="ECO:0000313" key="1">
    <source>
        <dbReference type="EMBL" id="MCL9812165.1"/>
    </source>
</evidence>
<dbReference type="Pfam" id="PF25252">
    <property type="entry name" value="DUF7854"/>
    <property type="match status" value="1"/>
</dbReference>
<keyword evidence="2" id="KW-1185">Reference proteome</keyword>
<reference evidence="1 2" key="1">
    <citation type="journal article" date="2022" name="Syst. Appl. Microbiol.">
        <title>Natronocalculus amylovorans gen. nov., sp. nov., and Natranaeroarchaeum aerophilus sp. nov., dominant culturable amylolytic natronoarchaea from hypersaline soda lakes in southwestern Siberia.</title>
        <authorList>
            <person name="Sorokin D.Y."/>
            <person name="Elcheninov A.G."/>
            <person name="Khizhniak T.V."/>
            <person name="Koenen M."/>
            <person name="Bale N.J."/>
            <person name="Damste J.S.S."/>
            <person name="Kublanov I.V."/>
        </authorList>
    </citation>
    <scope>NUCLEOTIDE SEQUENCE [LARGE SCALE GENOMIC DNA]</scope>
    <source>
        <strain evidence="1 2">AArc-St1-1</strain>
    </source>
</reference>
<protein>
    <submittedName>
        <fullName evidence="1">Uncharacterized protein</fullName>
    </submittedName>
</protein>
<organism evidence="1 2">
    <name type="scientific">Natranaeroarchaeum aerophilus</name>
    <dbReference type="NCBI Taxonomy" id="2917711"/>
    <lineage>
        <taxon>Archaea</taxon>
        <taxon>Methanobacteriati</taxon>
        <taxon>Methanobacteriota</taxon>
        <taxon>Stenosarchaea group</taxon>
        <taxon>Halobacteria</taxon>
        <taxon>Halobacteriales</taxon>
        <taxon>Natronoarchaeaceae</taxon>
        <taxon>Natranaeroarchaeum</taxon>
    </lineage>
</organism>